<dbReference type="AlphaFoldDB" id="A0A3M8DZZ7"/>
<dbReference type="PANTHER" id="PTHR32089:SF112">
    <property type="entry name" value="LYSOZYME-LIKE PROTEIN-RELATED"/>
    <property type="match status" value="1"/>
</dbReference>
<evidence type="ECO:0000259" key="9">
    <source>
        <dbReference type="PROSITE" id="PS50885"/>
    </source>
</evidence>
<dbReference type="InterPro" id="IPR007891">
    <property type="entry name" value="CHASE3"/>
</dbReference>
<sequence length="624" mass="67824">MAVIYFGKKEPRSCPCLGRCLLSCAKNSHFDSLPLFEVLVVCERGKEIEMYAYSYTIERANVAMKIRGKVIVAVGVLLSIIIGLTVANNVLTNQMREDYGGLMDSQEITYLLKSTQYRITGISNDERGYLLTGKEEYLNEIGSKADDVKGYFSKLESMLPKKGGEDHVAKIKERFTNFLSSSERIQEAYRSGKKEEALAMHFGMERETRKALDDDVKAYVDASEKTTADVLALMEESEKMKAVARWVILTLAILFGLVTGVMLYRSIVKPIRKVNLQMREIAEGEGDLTKELQVKSKDEIGELSHSFNRMLANLRELISQVRSNAEMVTASSEEMSASAEETSKATEQIAHAIQSVAQGTEKQLFHVESSTRKIHELSATVQQIAGSAETVTSTALQAAEMAVAGNQGMQTAVTQVGAVHQTMSQLAEVVEGLDQRSQEIGQIVEVSTSIAAQINLLALNAAIEAARAGEHGRGFSVVADEVRKLAEQSSQSSRQIASLIAAIQGETSMAVATMDNGKREVTAGIQLVTAAGEIFAEIQRSVNEVAYQIQAVSASSRLIAEGTGQAVEAIAQIAEVTATVSAETQEVSAATEEQLASMEEVSGYSRALSKRAEELQLLIGKFTV</sequence>
<accession>A0A3M8DZZ7</accession>
<keyword evidence="7" id="KW-1133">Transmembrane helix</keyword>
<dbReference type="Pfam" id="PF00672">
    <property type="entry name" value="HAMP"/>
    <property type="match status" value="1"/>
</dbReference>
<feature type="domain" description="Methyl-accepting transducer" evidence="8">
    <location>
        <begin position="338"/>
        <end position="574"/>
    </location>
</feature>
<evidence type="ECO:0000256" key="1">
    <source>
        <dbReference type="ARBA" id="ARBA00004236"/>
    </source>
</evidence>
<dbReference type="InterPro" id="IPR003660">
    <property type="entry name" value="HAMP_dom"/>
</dbReference>
<dbReference type="PROSITE" id="PS50885">
    <property type="entry name" value="HAMP"/>
    <property type="match status" value="1"/>
</dbReference>
<evidence type="ECO:0000256" key="2">
    <source>
        <dbReference type="ARBA" id="ARBA00022475"/>
    </source>
</evidence>
<dbReference type="PANTHER" id="PTHR32089">
    <property type="entry name" value="METHYL-ACCEPTING CHEMOTAXIS PROTEIN MCPB"/>
    <property type="match status" value="1"/>
</dbReference>
<keyword evidence="7" id="KW-0812">Transmembrane</keyword>
<keyword evidence="11" id="KW-1185">Reference proteome</keyword>
<dbReference type="GO" id="GO:0005886">
    <property type="term" value="C:plasma membrane"/>
    <property type="evidence" value="ECO:0007669"/>
    <property type="project" value="UniProtKB-SubCell"/>
</dbReference>
<name>A0A3M8DZZ7_9BACL</name>
<evidence type="ECO:0000256" key="4">
    <source>
        <dbReference type="ARBA" id="ARBA00023224"/>
    </source>
</evidence>
<dbReference type="SUPFAM" id="SSF58104">
    <property type="entry name" value="Methyl-accepting chemotaxis protein (MCP) signaling domain"/>
    <property type="match status" value="1"/>
</dbReference>
<dbReference type="Pfam" id="PF05227">
    <property type="entry name" value="CHASE3"/>
    <property type="match status" value="1"/>
</dbReference>
<evidence type="ECO:0000256" key="7">
    <source>
        <dbReference type="SAM" id="Phobius"/>
    </source>
</evidence>
<keyword evidence="4 6" id="KW-0807">Transducer</keyword>
<dbReference type="OrthoDB" id="107771at2"/>
<dbReference type="SMART" id="SM00304">
    <property type="entry name" value="HAMP"/>
    <property type="match status" value="1"/>
</dbReference>
<keyword evidence="2" id="KW-1003">Cell membrane</keyword>
<feature type="transmembrane region" description="Helical" evidence="7">
    <location>
        <begin position="243"/>
        <end position="264"/>
    </location>
</feature>
<dbReference type="Gene3D" id="6.10.340.10">
    <property type="match status" value="1"/>
</dbReference>
<dbReference type="EMBL" id="RHHQ01000001">
    <property type="protein sequence ID" value="RNB92831.1"/>
    <property type="molecule type" value="Genomic_DNA"/>
</dbReference>
<dbReference type="PRINTS" id="PR00260">
    <property type="entry name" value="CHEMTRNSDUCR"/>
</dbReference>
<dbReference type="Pfam" id="PF00015">
    <property type="entry name" value="MCPsignal"/>
    <property type="match status" value="1"/>
</dbReference>
<comment type="caution">
    <text evidence="10">The sequence shown here is derived from an EMBL/GenBank/DDBJ whole genome shotgun (WGS) entry which is preliminary data.</text>
</comment>
<evidence type="ECO:0000313" key="11">
    <source>
        <dbReference type="Proteomes" id="UP000271031"/>
    </source>
</evidence>
<comment type="subcellular location">
    <subcellularLocation>
        <location evidence="1">Cell membrane</location>
    </subcellularLocation>
</comment>
<dbReference type="InterPro" id="IPR004090">
    <property type="entry name" value="Chemotax_Me-accpt_rcpt"/>
</dbReference>
<dbReference type="PROSITE" id="PS50111">
    <property type="entry name" value="CHEMOTAXIS_TRANSDUC_2"/>
    <property type="match status" value="1"/>
</dbReference>
<reference evidence="10 11" key="1">
    <citation type="submission" date="2018-10" db="EMBL/GenBank/DDBJ databases">
        <title>Phylogenomics of Brevibacillus.</title>
        <authorList>
            <person name="Dunlap C."/>
        </authorList>
    </citation>
    <scope>NUCLEOTIDE SEQUENCE [LARGE SCALE GENOMIC DNA]</scope>
    <source>
        <strain evidence="10 11">JCM 15716</strain>
    </source>
</reference>
<dbReference type="CDD" id="cd06225">
    <property type="entry name" value="HAMP"/>
    <property type="match status" value="1"/>
</dbReference>
<comment type="similarity">
    <text evidence="5">Belongs to the methyl-accepting chemotaxis (MCP) protein family.</text>
</comment>
<dbReference type="Gene3D" id="1.10.287.950">
    <property type="entry name" value="Methyl-accepting chemotaxis protein"/>
    <property type="match status" value="1"/>
</dbReference>
<organism evidence="10 11">
    <name type="scientific">Brevibacillus fluminis</name>
    <dbReference type="NCBI Taxonomy" id="511487"/>
    <lineage>
        <taxon>Bacteria</taxon>
        <taxon>Bacillati</taxon>
        <taxon>Bacillota</taxon>
        <taxon>Bacilli</taxon>
        <taxon>Bacillales</taxon>
        <taxon>Paenibacillaceae</taxon>
        <taxon>Brevibacillus</taxon>
    </lineage>
</organism>
<dbReference type="GO" id="GO:0007165">
    <property type="term" value="P:signal transduction"/>
    <property type="evidence" value="ECO:0007669"/>
    <property type="project" value="UniProtKB-KW"/>
</dbReference>
<dbReference type="CDD" id="cd11386">
    <property type="entry name" value="MCP_signal"/>
    <property type="match status" value="1"/>
</dbReference>
<proteinExistence type="inferred from homology"/>
<evidence type="ECO:0000256" key="6">
    <source>
        <dbReference type="PROSITE-ProRule" id="PRU00284"/>
    </source>
</evidence>
<dbReference type="GO" id="GO:0004888">
    <property type="term" value="F:transmembrane signaling receptor activity"/>
    <property type="evidence" value="ECO:0007669"/>
    <property type="project" value="InterPro"/>
</dbReference>
<dbReference type="GO" id="GO:0006935">
    <property type="term" value="P:chemotaxis"/>
    <property type="evidence" value="ECO:0007669"/>
    <property type="project" value="InterPro"/>
</dbReference>
<dbReference type="Proteomes" id="UP000271031">
    <property type="component" value="Unassembled WGS sequence"/>
</dbReference>
<keyword evidence="3 7" id="KW-0472">Membrane</keyword>
<dbReference type="InterPro" id="IPR004089">
    <property type="entry name" value="MCPsignal_dom"/>
</dbReference>
<evidence type="ECO:0000313" key="10">
    <source>
        <dbReference type="EMBL" id="RNB92831.1"/>
    </source>
</evidence>
<feature type="transmembrane region" description="Helical" evidence="7">
    <location>
        <begin position="70"/>
        <end position="91"/>
    </location>
</feature>
<dbReference type="SMART" id="SM00283">
    <property type="entry name" value="MA"/>
    <property type="match status" value="1"/>
</dbReference>
<evidence type="ECO:0000256" key="5">
    <source>
        <dbReference type="ARBA" id="ARBA00029447"/>
    </source>
</evidence>
<evidence type="ECO:0000256" key="3">
    <source>
        <dbReference type="ARBA" id="ARBA00023136"/>
    </source>
</evidence>
<protein>
    <submittedName>
        <fullName evidence="10">Methyl-accepting chemotaxis protein</fullName>
    </submittedName>
</protein>
<gene>
    <name evidence="10" type="ORF">EDM56_00045</name>
</gene>
<feature type="domain" description="HAMP" evidence="9">
    <location>
        <begin position="265"/>
        <end position="319"/>
    </location>
</feature>
<evidence type="ECO:0000259" key="8">
    <source>
        <dbReference type="PROSITE" id="PS50111"/>
    </source>
</evidence>